<keyword evidence="1" id="KW-0472">Membrane</keyword>
<organism evidence="2 3">
    <name type="scientific">Indibacter alkaliphilus (strain CCUG 57479 / KCTC 22604 / LW1)</name>
    <dbReference type="NCBI Taxonomy" id="1189612"/>
    <lineage>
        <taxon>Bacteria</taxon>
        <taxon>Pseudomonadati</taxon>
        <taxon>Bacteroidota</taxon>
        <taxon>Cytophagia</taxon>
        <taxon>Cytophagales</taxon>
        <taxon>Cyclobacteriaceae</taxon>
    </lineage>
</organism>
<gene>
    <name evidence="2" type="ORF">A33Q_1664</name>
</gene>
<dbReference type="STRING" id="1189612.A33Q_1664"/>
<protein>
    <submittedName>
        <fullName evidence="2">Uncharacterized protein</fullName>
    </submittedName>
</protein>
<name>S2DKU5_INDAL</name>
<feature type="transmembrane region" description="Helical" evidence="1">
    <location>
        <begin position="20"/>
        <end position="38"/>
    </location>
</feature>
<dbReference type="AlphaFoldDB" id="S2DKU5"/>
<comment type="caution">
    <text evidence="2">The sequence shown here is derived from an EMBL/GenBank/DDBJ whole genome shotgun (WGS) entry which is preliminary data.</text>
</comment>
<keyword evidence="1" id="KW-0812">Transmembrane</keyword>
<proteinExistence type="predicted"/>
<keyword evidence="1" id="KW-1133">Transmembrane helix</keyword>
<dbReference type="EMBL" id="ALWO02000027">
    <property type="protein sequence ID" value="EOZ97855.1"/>
    <property type="molecule type" value="Genomic_DNA"/>
</dbReference>
<keyword evidence="3" id="KW-1185">Reference proteome</keyword>
<evidence type="ECO:0000256" key="1">
    <source>
        <dbReference type="SAM" id="Phobius"/>
    </source>
</evidence>
<reference evidence="2 3" key="1">
    <citation type="journal article" date="2013" name="Genome Announc.">
        <title>Draft Genome Sequence of Indibacter alkaliphilus Strain LW1T, Isolated from Lonar Lake, a Haloalkaline Lake in the Buldana District of Maharashtra, India.</title>
        <authorList>
            <person name="Singh A."/>
            <person name="Kumar Jangir P."/>
            <person name="Sharma R."/>
            <person name="Singh A."/>
            <person name="Kumar Pinnaka A."/>
            <person name="Shivaji S."/>
        </authorList>
    </citation>
    <scope>NUCLEOTIDE SEQUENCE [LARGE SCALE GENOMIC DNA]</scope>
    <source>
        <strain evidence="3">CCUG 57479 / KCTC 22604 / LW1</strain>
    </source>
</reference>
<evidence type="ECO:0000313" key="3">
    <source>
        <dbReference type="Proteomes" id="UP000006073"/>
    </source>
</evidence>
<accession>S2DKU5</accession>
<dbReference type="Proteomes" id="UP000006073">
    <property type="component" value="Unassembled WGS sequence"/>
</dbReference>
<evidence type="ECO:0000313" key="2">
    <source>
        <dbReference type="EMBL" id="EOZ97855.1"/>
    </source>
</evidence>
<sequence length="40" mass="4504">MQNFLLQNQNLQSHHTGIEILLGVLGALFIELPSIAPYRN</sequence>